<dbReference type="EMBL" id="JARKIE010000051">
    <property type="protein sequence ID" value="KAJ7692608.1"/>
    <property type="molecule type" value="Genomic_DNA"/>
</dbReference>
<accession>A0AAD7GKV7</accession>
<gene>
    <name evidence="2" type="ORF">B0H17DRAFT_1133081</name>
</gene>
<feature type="coiled-coil region" evidence="1">
    <location>
        <begin position="27"/>
        <end position="61"/>
    </location>
</feature>
<dbReference type="AlphaFoldDB" id="A0AAD7GKV7"/>
<evidence type="ECO:0000313" key="3">
    <source>
        <dbReference type="Proteomes" id="UP001221757"/>
    </source>
</evidence>
<keyword evidence="1" id="KW-0175">Coiled coil</keyword>
<keyword evidence="3" id="KW-1185">Reference proteome</keyword>
<sequence length="424" mass="48132">MVAWVADLLLGYQPPLRENDEDLTSLLRSMSLKQDRLEDEIRQLKNSNVELKNSNTDLQAAVARSAQTASDRGNLPSRGTILTNKKAAARGTKRGTRVVEPPLEPQFAPLKISVNLALDVPTELKAEFESVIKRAKATLQITGEVYLNPVFEFTVAHTTSRKLFLAVANQVESQFQENSLPSGLDHKQLDFKWDCDLVYEMSKTSFRSCKVQWRRQTDVATAAKEKMNQQMNRWQERQVGRLDKAVIPYAAKLQDDDDTSKAVWKTWMAFKHGYDNGSSNGSNRGVVEVKPFLEVMKCDWRAEEQKEDFHYVRIRDTDRQSPHIPERVLYNFGINRVWFEQYKNHPDCASLLSNWDKYPDAEGFGTNRRPAAATDTGVIEVGSDLESNAGVELNDGRTEFFLSNTHIELVTILVVSYLIGLVSK</sequence>
<name>A0AAD7GKV7_MYCRO</name>
<reference evidence="2" key="1">
    <citation type="submission" date="2023-03" db="EMBL/GenBank/DDBJ databases">
        <title>Massive genome expansion in bonnet fungi (Mycena s.s.) driven by repeated elements and novel gene families across ecological guilds.</title>
        <authorList>
            <consortium name="Lawrence Berkeley National Laboratory"/>
            <person name="Harder C.B."/>
            <person name="Miyauchi S."/>
            <person name="Viragh M."/>
            <person name="Kuo A."/>
            <person name="Thoen E."/>
            <person name="Andreopoulos B."/>
            <person name="Lu D."/>
            <person name="Skrede I."/>
            <person name="Drula E."/>
            <person name="Henrissat B."/>
            <person name="Morin E."/>
            <person name="Kohler A."/>
            <person name="Barry K."/>
            <person name="LaButti K."/>
            <person name="Morin E."/>
            <person name="Salamov A."/>
            <person name="Lipzen A."/>
            <person name="Mereny Z."/>
            <person name="Hegedus B."/>
            <person name="Baldrian P."/>
            <person name="Stursova M."/>
            <person name="Weitz H."/>
            <person name="Taylor A."/>
            <person name="Grigoriev I.V."/>
            <person name="Nagy L.G."/>
            <person name="Martin F."/>
            <person name="Kauserud H."/>
        </authorList>
    </citation>
    <scope>NUCLEOTIDE SEQUENCE</scope>
    <source>
        <strain evidence="2">CBHHK067</strain>
    </source>
</reference>
<evidence type="ECO:0000256" key="1">
    <source>
        <dbReference type="SAM" id="Coils"/>
    </source>
</evidence>
<evidence type="ECO:0000313" key="2">
    <source>
        <dbReference type="EMBL" id="KAJ7692608.1"/>
    </source>
</evidence>
<comment type="caution">
    <text evidence="2">The sequence shown here is derived from an EMBL/GenBank/DDBJ whole genome shotgun (WGS) entry which is preliminary data.</text>
</comment>
<dbReference type="Proteomes" id="UP001221757">
    <property type="component" value="Unassembled WGS sequence"/>
</dbReference>
<organism evidence="2 3">
    <name type="scientific">Mycena rosella</name>
    <name type="common">Pink bonnet</name>
    <name type="synonym">Agaricus rosellus</name>
    <dbReference type="NCBI Taxonomy" id="1033263"/>
    <lineage>
        <taxon>Eukaryota</taxon>
        <taxon>Fungi</taxon>
        <taxon>Dikarya</taxon>
        <taxon>Basidiomycota</taxon>
        <taxon>Agaricomycotina</taxon>
        <taxon>Agaricomycetes</taxon>
        <taxon>Agaricomycetidae</taxon>
        <taxon>Agaricales</taxon>
        <taxon>Marasmiineae</taxon>
        <taxon>Mycenaceae</taxon>
        <taxon>Mycena</taxon>
    </lineage>
</organism>
<proteinExistence type="predicted"/>
<protein>
    <submittedName>
        <fullName evidence="2">Uncharacterized protein</fullName>
    </submittedName>
</protein>